<keyword evidence="5" id="KW-0677">Repeat</keyword>
<keyword evidence="12" id="KW-1185">Reference proteome</keyword>
<keyword evidence="2" id="KW-0433">Leucine-rich repeat</keyword>
<dbReference type="InterPro" id="IPR013210">
    <property type="entry name" value="LRR_N_plant-typ"/>
</dbReference>
<dbReference type="EMBL" id="PQIB02000009">
    <property type="protein sequence ID" value="RLM99585.1"/>
    <property type="molecule type" value="Genomic_DNA"/>
</dbReference>
<dbReference type="Proteomes" id="UP000275267">
    <property type="component" value="Unassembled WGS sequence"/>
</dbReference>
<gene>
    <name evidence="11" type="ORF">C2845_PM06G09190</name>
</gene>
<evidence type="ECO:0000256" key="8">
    <source>
        <dbReference type="ARBA" id="ARBA00023180"/>
    </source>
</evidence>
<feature type="domain" description="Leucine-rich repeat-containing N-terminal plant-type" evidence="10">
    <location>
        <begin position="52"/>
        <end position="90"/>
    </location>
</feature>
<feature type="signal peptide" evidence="9">
    <location>
        <begin position="1"/>
        <end position="30"/>
    </location>
</feature>
<keyword evidence="7" id="KW-0472">Membrane</keyword>
<evidence type="ECO:0000256" key="3">
    <source>
        <dbReference type="ARBA" id="ARBA00022692"/>
    </source>
</evidence>
<dbReference type="STRING" id="4540.A0A3L6RB31"/>
<keyword evidence="8" id="KW-0325">Glycoprotein</keyword>
<dbReference type="Pfam" id="PF08263">
    <property type="entry name" value="LRRNT_2"/>
    <property type="match status" value="1"/>
</dbReference>
<evidence type="ECO:0000256" key="1">
    <source>
        <dbReference type="ARBA" id="ARBA00004479"/>
    </source>
</evidence>
<name>A0A3L6RB31_PANMI</name>
<dbReference type="InterPro" id="IPR046956">
    <property type="entry name" value="RLP23-like"/>
</dbReference>
<dbReference type="InterPro" id="IPR032675">
    <property type="entry name" value="LRR_dom_sf"/>
</dbReference>
<protein>
    <recommendedName>
        <fullName evidence="10">Leucine-rich repeat-containing N-terminal plant-type domain-containing protein</fullName>
    </recommendedName>
</protein>
<evidence type="ECO:0000256" key="7">
    <source>
        <dbReference type="ARBA" id="ARBA00023136"/>
    </source>
</evidence>
<dbReference type="GO" id="GO:0016020">
    <property type="term" value="C:membrane"/>
    <property type="evidence" value="ECO:0007669"/>
    <property type="project" value="UniProtKB-SubCell"/>
</dbReference>
<comment type="subcellular location">
    <subcellularLocation>
        <location evidence="1">Membrane</location>
        <topology evidence="1">Single-pass type I membrane protein</topology>
    </subcellularLocation>
</comment>
<dbReference type="AlphaFoldDB" id="A0A3L6RB31"/>
<accession>A0A3L6RB31</accession>
<dbReference type="PANTHER" id="PTHR48063:SF108">
    <property type="entry name" value="LEUCINE-RICH REPEAT-CONTAINING N-TERMINAL PLANT-TYPE DOMAIN-CONTAINING PROTEIN"/>
    <property type="match status" value="1"/>
</dbReference>
<keyword evidence="4 9" id="KW-0732">Signal</keyword>
<dbReference type="Gene3D" id="3.80.10.10">
    <property type="entry name" value="Ribonuclease Inhibitor"/>
    <property type="match status" value="1"/>
</dbReference>
<evidence type="ECO:0000256" key="5">
    <source>
        <dbReference type="ARBA" id="ARBA00022737"/>
    </source>
</evidence>
<evidence type="ECO:0000313" key="12">
    <source>
        <dbReference type="Proteomes" id="UP000275267"/>
    </source>
</evidence>
<reference evidence="12" key="1">
    <citation type="journal article" date="2019" name="Nat. Commun.">
        <title>The genome of broomcorn millet.</title>
        <authorList>
            <person name="Zou C."/>
            <person name="Miki D."/>
            <person name="Li D."/>
            <person name="Tang Q."/>
            <person name="Xiao L."/>
            <person name="Rajput S."/>
            <person name="Deng P."/>
            <person name="Jia W."/>
            <person name="Huang R."/>
            <person name="Zhang M."/>
            <person name="Sun Y."/>
            <person name="Hu J."/>
            <person name="Fu X."/>
            <person name="Schnable P.S."/>
            <person name="Li F."/>
            <person name="Zhang H."/>
            <person name="Feng B."/>
            <person name="Zhu X."/>
            <person name="Liu R."/>
            <person name="Schnable J.C."/>
            <person name="Zhu J.-K."/>
            <person name="Zhang H."/>
        </authorList>
    </citation>
    <scope>NUCLEOTIDE SEQUENCE [LARGE SCALE GENOMIC DNA]</scope>
</reference>
<feature type="chain" id="PRO_5017981479" description="Leucine-rich repeat-containing N-terminal plant-type domain-containing protein" evidence="9">
    <location>
        <begin position="31"/>
        <end position="118"/>
    </location>
</feature>
<keyword evidence="6" id="KW-1133">Transmembrane helix</keyword>
<evidence type="ECO:0000256" key="4">
    <source>
        <dbReference type="ARBA" id="ARBA00022729"/>
    </source>
</evidence>
<dbReference type="PANTHER" id="PTHR48063">
    <property type="entry name" value="LRR RECEPTOR-LIKE KINASE"/>
    <property type="match status" value="1"/>
</dbReference>
<sequence>MALAPRSSFHGAAAAAMCLLLFFLAPPVAASSPPVVSGAETSSSSFNGSCIATERDALLSFKAGITSDPSRRLRSWRGQDCCQWYGVRCSSRTGHVVKLDLRNDYLDDDLSMVGYLLS</sequence>
<evidence type="ECO:0000313" key="11">
    <source>
        <dbReference type="EMBL" id="RLM99585.1"/>
    </source>
</evidence>
<evidence type="ECO:0000256" key="9">
    <source>
        <dbReference type="SAM" id="SignalP"/>
    </source>
</evidence>
<evidence type="ECO:0000259" key="10">
    <source>
        <dbReference type="Pfam" id="PF08263"/>
    </source>
</evidence>
<proteinExistence type="predicted"/>
<comment type="caution">
    <text evidence="11">The sequence shown here is derived from an EMBL/GenBank/DDBJ whole genome shotgun (WGS) entry which is preliminary data.</text>
</comment>
<keyword evidence="3" id="KW-0812">Transmembrane</keyword>
<organism evidence="11 12">
    <name type="scientific">Panicum miliaceum</name>
    <name type="common">Proso millet</name>
    <name type="synonym">Broomcorn millet</name>
    <dbReference type="NCBI Taxonomy" id="4540"/>
    <lineage>
        <taxon>Eukaryota</taxon>
        <taxon>Viridiplantae</taxon>
        <taxon>Streptophyta</taxon>
        <taxon>Embryophyta</taxon>
        <taxon>Tracheophyta</taxon>
        <taxon>Spermatophyta</taxon>
        <taxon>Magnoliopsida</taxon>
        <taxon>Liliopsida</taxon>
        <taxon>Poales</taxon>
        <taxon>Poaceae</taxon>
        <taxon>PACMAD clade</taxon>
        <taxon>Panicoideae</taxon>
        <taxon>Panicodae</taxon>
        <taxon>Paniceae</taxon>
        <taxon>Panicinae</taxon>
        <taxon>Panicum</taxon>
        <taxon>Panicum sect. Panicum</taxon>
    </lineage>
</organism>
<evidence type="ECO:0000256" key="2">
    <source>
        <dbReference type="ARBA" id="ARBA00022614"/>
    </source>
</evidence>
<evidence type="ECO:0000256" key="6">
    <source>
        <dbReference type="ARBA" id="ARBA00022989"/>
    </source>
</evidence>
<dbReference type="OrthoDB" id="1600340at2759"/>